<dbReference type="RefSeq" id="XP_010483987.1">
    <property type="nucleotide sequence ID" value="XM_010485685.1"/>
</dbReference>
<evidence type="ECO:0000313" key="2">
    <source>
        <dbReference type="Proteomes" id="UP000694864"/>
    </source>
</evidence>
<protein>
    <submittedName>
        <fullName evidence="3">Nucleolar protein 58-like</fullName>
    </submittedName>
</protein>
<feature type="region of interest" description="Disordered" evidence="1">
    <location>
        <begin position="1"/>
        <end position="84"/>
    </location>
</feature>
<proteinExistence type="predicted"/>
<sequence>MGETEEKVKNHGDNKEEEHNKVEKTEKKEKKDKDKKDKHEDDKNGGGEEGEDQEKKSKKKDKKAKKEKNPEDKKDPQKLKTKLQKIEDKIQAMVLKKDEILKLIHEAEQAKPSTAAVDAPPPTN</sequence>
<evidence type="ECO:0000313" key="3">
    <source>
        <dbReference type="RefSeq" id="XP_010483987.1"/>
    </source>
</evidence>
<gene>
    <name evidence="3" type="primary">LOC104762407</name>
</gene>
<reference evidence="2" key="1">
    <citation type="journal article" date="2014" name="Nat. Commun.">
        <title>The emerging biofuel crop Camelina sativa retains a highly undifferentiated hexaploid genome structure.</title>
        <authorList>
            <person name="Kagale S."/>
            <person name="Koh C."/>
            <person name="Nixon J."/>
            <person name="Bollina V."/>
            <person name="Clarke W.E."/>
            <person name="Tuteja R."/>
            <person name="Spillane C."/>
            <person name="Robinson S.J."/>
            <person name="Links M.G."/>
            <person name="Clarke C."/>
            <person name="Higgins E.E."/>
            <person name="Huebert T."/>
            <person name="Sharpe A.G."/>
            <person name="Parkin I.A."/>
        </authorList>
    </citation>
    <scope>NUCLEOTIDE SEQUENCE [LARGE SCALE GENOMIC DNA]</scope>
    <source>
        <strain evidence="2">cv. DH55</strain>
    </source>
</reference>
<keyword evidence="2" id="KW-1185">Reference proteome</keyword>
<dbReference type="Proteomes" id="UP000694864">
    <property type="component" value="Chromosome 18"/>
</dbReference>
<evidence type="ECO:0000256" key="1">
    <source>
        <dbReference type="SAM" id="MobiDB-lite"/>
    </source>
</evidence>
<feature type="compositionally biased region" description="Basic and acidic residues" evidence="1">
    <location>
        <begin position="1"/>
        <end position="46"/>
    </location>
</feature>
<name>A0ABM0XCQ5_CAMSA</name>
<feature type="compositionally biased region" description="Basic residues" evidence="1">
    <location>
        <begin position="56"/>
        <end position="66"/>
    </location>
</feature>
<dbReference type="GeneID" id="104762407"/>
<organism evidence="2 3">
    <name type="scientific">Camelina sativa</name>
    <name type="common">False flax</name>
    <name type="synonym">Myagrum sativum</name>
    <dbReference type="NCBI Taxonomy" id="90675"/>
    <lineage>
        <taxon>Eukaryota</taxon>
        <taxon>Viridiplantae</taxon>
        <taxon>Streptophyta</taxon>
        <taxon>Embryophyta</taxon>
        <taxon>Tracheophyta</taxon>
        <taxon>Spermatophyta</taxon>
        <taxon>Magnoliopsida</taxon>
        <taxon>eudicotyledons</taxon>
        <taxon>Gunneridae</taxon>
        <taxon>Pentapetalae</taxon>
        <taxon>rosids</taxon>
        <taxon>malvids</taxon>
        <taxon>Brassicales</taxon>
        <taxon>Brassicaceae</taxon>
        <taxon>Camelineae</taxon>
        <taxon>Camelina</taxon>
    </lineage>
</organism>
<accession>A0ABM0XCQ5</accession>
<feature type="compositionally biased region" description="Basic and acidic residues" evidence="1">
    <location>
        <begin position="67"/>
        <end position="84"/>
    </location>
</feature>
<reference evidence="3" key="2">
    <citation type="submission" date="2025-08" db="UniProtKB">
        <authorList>
            <consortium name="RefSeq"/>
        </authorList>
    </citation>
    <scope>IDENTIFICATION</scope>
    <source>
        <tissue evidence="3">Leaf</tissue>
    </source>
</reference>